<dbReference type="EMBL" id="FNAT01000017">
    <property type="protein sequence ID" value="SDF47284.1"/>
    <property type="molecule type" value="Genomic_DNA"/>
</dbReference>
<evidence type="ECO:0000313" key="2">
    <source>
        <dbReference type="Proteomes" id="UP000198922"/>
    </source>
</evidence>
<keyword evidence="1" id="KW-0808">Transferase</keyword>
<dbReference type="RefSeq" id="WP_090115335.1">
    <property type="nucleotide sequence ID" value="NZ_FNAT01000017.1"/>
</dbReference>
<dbReference type="AlphaFoldDB" id="A0A1G7LDA4"/>
<proteinExistence type="predicted"/>
<organism evidence="1 2">
    <name type="scientific">Limimaricola pyoseonensis</name>
    <dbReference type="NCBI Taxonomy" id="521013"/>
    <lineage>
        <taxon>Bacteria</taxon>
        <taxon>Pseudomonadati</taxon>
        <taxon>Pseudomonadota</taxon>
        <taxon>Alphaproteobacteria</taxon>
        <taxon>Rhodobacterales</taxon>
        <taxon>Paracoccaceae</taxon>
        <taxon>Limimaricola</taxon>
    </lineage>
</organism>
<dbReference type="Proteomes" id="UP000198922">
    <property type="component" value="Unassembled WGS sequence"/>
</dbReference>
<dbReference type="GO" id="GO:0016740">
    <property type="term" value="F:transferase activity"/>
    <property type="evidence" value="ECO:0007669"/>
    <property type="project" value="UniProtKB-KW"/>
</dbReference>
<protein>
    <submittedName>
        <fullName evidence="1">Glycosyl transferase family 2</fullName>
    </submittedName>
</protein>
<dbReference type="InterPro" id="IPR029044">
    <property type="entry name" value="Nucleotide-diphossugar_trans"/>
</dbReference>
<reference evidence="2" key="1">
    <citation type="submission" date="2016-10" db="EMBL/GenBank/DDBJ databases">
        <authorList>
            <person name="Varghese N."/>
            <person name="Submissions S."/>
        </authorList>
    </citation>
    <scope>NUCLEOTIDE SEQUENCE [LARGE SCALE GENOMIC DNA]</scope>
    <source>
        <strain evidence="2">DSM 21424</strain>
    </source>
</reference>
<sequence length="327" mass="36626">MAAPTDPVLVFSAMRDEGAHLVEWVTWYRMLGCEILVAVNDCTDRSEALLAAFARAGWLEWFAHDPPDGVPPKQAAHAQARRHAATRRAGWLLICDADEFLVPHRGGGGIDAYLDAVGRGHDGIALHWRCFGTGGEAHYAPGLTHRRFTRCGPARRPPNIWLKTLVRDPHRFERWGDHMPWAFEGRGTPRFVDSEGRPLAAEGAGRVAVRHTAPEAIAHGGAQMNHYALRSREEFELKRGTPSATAFRDRYTDDFFERFNRNVQRDLSALAFAAPFDRLHAEAMALPGVARHHHLCCADRVARICRLQGRAPKGDPRWREAMMRAAI</sequence>
<dbReference type="SUPFAM" id="SSF53448">
    <property type="entry name" value="Nucleotide-diphospho-sugar transferases"/>
    <property type="match status" value="1"/>
</dbReference>
<accession>A0A1G7LDA4</accession>
<name>A0A1G7LDA4_9RHOB</name>
<dbReference type="STRING" id="521013.SAMN04488567_0445"/>
<gene>
    <name evidence="1" type="ORF">SAMN04488567_0445</name>
</gene>
<evidence type="ECO:0000313" key="1">
    <source>
        <dbReference type="EMBL" id="SDF47284.1"/>
    </source>
</evidence>
<keyword evidence="2" id="KW-1185">Reference proteome</keyword>
<dbReference type="Pfam" id="PF13704">
    <property type="entry name" value="Glyco_tranf_2_4"/>
    <property type="match status" value="1"/>
</dbReference>
<dbReference type="OrthoDB" id="1997677at2"/>